<feature type="binding site" evidence="16">
    <location>
        <begin position="9"/>
        <end position="14"/>
    </location>
    <ligand>
        <name>NAD(+)</name>
        <dbReference type="ChEBI" id="CHEBI:57540"/>
    </ligand>
</feature>
<name>A0A6M0R8U4_9CLOT</name>
<feature type="binding site" evidence="13">
    <location>
        <position position="280"/>
    </location>
    <ligand>
        <name>NADPH</name>
        <dbReference type="ChEBI" id="CHEBI:57783"/>
    </ligand>
</feature>
<feature type="active site" description="Proton acceptor" evidence="13 14">
    <location>
        <position position="190"/>
    </location>
</feature>
<evidence type="ECO:0000256" key="15">
    <source>
        <dbReference type="PIRSR" id="PIRSR000114-2"/>
    </source>
</evidence>
<dbReference type="FunFam" id="3.40.50.720:FF:000019">
    <property type="entry name" value="Glycerol-3-phosphate dehydrogenase [NAD(P)+]"/>
    <property type="match status" value="1"/>
</dbReference>
<dbReference type="Proteomes" id="UP000473885">
    <property type="component" value="Unassembled WGS sequence"/>
</dbReference>
<evidence type="ECO:0000256" key="1">
    <source>
        <dbReference type="ARBA" id="ARBA00011009"/>
    </source>
</evidence>
<feature type="binding site" evidence="13">
    <location>
        <position position="137"/>
    </location>
    <ligand>
        <name>sn-glycerol 3-phosphate</name>
        <dbReference type="ChEBI" id="CHEBI:57597"/>
    </ligand>
</feature>
<evidence type="ECO:0000256" key="3">
    <source>
        <dbReference type="ARBA" id="ARBA00022857"/>
    </source>
</evidence>
<evidence type="ECO:0000313" key="21">
    <source>
        <dbReference type="Proteomes" id="UP000473885"/>
    </source>
</evidence>
<evidence type="ECO:0000256" key="10">
    <source>
        <dbReference type="ARBA" id="ARBA00066687"/>
    </source>
</evidence>
<keyword evidence="3 13" id="KW-0521">NADP</keyword>
<feature type="binding site" evidence="13">
    <location>
        <position position="243"/>
    </location>
    <ligand>
        <name>sn-glycerol 3-phosphate</name>
        <dbReference type="ChEBI" id="CHEBI:57597"/>
    </ligand>
</feature>
<dbReference type="SUPFAM" id="SSF51735">
    <property type="entry name" value="NAD(P)-binding Rossmann-fold domains"/>
    <property type="match status" value="1"/>
</dbReference>
<comment type="catalytic activity">
    <reaction evidence="13">
        <text>sn-glycerol 3-phosphate + NAD(+) = dihydroxyacetone phosphate + NADH + H(+)</text>
        <dbReference type="Rhea" id="RHEA:11092"/>
        <dbReference type="ChEBI" id="CHEBI:15378"/>
        <dbReference type="ChEBI" id="CHEBI:57540"/>
        <dbReference type="ChEBI" id="CHEBI:57597"/>
        <dbReference type="ChEBI" id="CHEBI:57642"/>
        <dbReference type="ChEBI" id="CHEBI:57945"/>
        <dbReference type="EC" id="1.1.1.94"/>
    </reaction>
</comment>
<keyword evidence="8 13" id="KW-1208">Phospholipid metabolism</keyword>
<keyword evidence="2 13" id="KW-0444">Lipid biosynthesis</keyword>
<dbReference type="GO" id="GO:0008654">
    <property type="term" value="P:phospholipid biosynthetic process"/>
    <property type="evidence" value="ECO:0007669"/>
    <property type="project" value="UniProtKB-KW"/>
</dbReference>
<protein>
    <recommendedName>
        <fullName evidence="11 13">Glycerol-3-phosphate dehydrogenase [NAD(P)+]</fullName>
        <ecNumber evidence="10 13">1.1.1.94</ecNumber>
    </recommendedName>
    <alternativeName>
        <fullName evidence="13">NAD(P)(+)-dependent glycerol-3-phosphate dehydrogenase</fullName>
    </alternativeName>
    <alternativeName>
        <fullName evidence="12 13">NAD(P)H-dependent dihydroxyacetone-phosphate reductase</fullName>
    </alternativeName>
</protein>
<dbReference type="InterPro" id="IPR006109">
    <property type="entry name" value="G3P_DH_NAD-dep_C"/>
</dbReference>
<dbReference type="InterPro" id="IPR036291">
    <property type="entry name" value="NAD(P)-bd_dom_sf"/>
</dbReference>
<dbReference type="InterPro" id="IPR008927">
    <property type="entry name" value="6-PGluconate_DH-like_C_sf"/>
</dbReference>
<feature type="binding site" evidence="13">
    <location>
        <position position="190"/>
    </location>
    <ligand>
        <name>sn-glycerol 3-phosphate</name>
        <dbReference type="ChEBI" id="CHEBI:57597"/>
    </ligand>
</feature>
<dbReference type="UniPathway" id="UPA00940"/>
<evidence type="ECO:0000256" key="9">
    <source>
        <dbReference type="ARBA" id="ARBA00052716"/>
    </source>
</evidence>
<dbReference type="GO" id="GO:0005829">
    <property type="term" value="C:cytosol"/>
    <property type="evidence" value="ECO:0007669"/>
    <property type="project" value="TreeGrafter"/>
</dbReference>
<dbReference type="PROSITE" id="PS00957">
    <property type="entry name" value="NAD_G3PDH"/>
    <property type="match status" value="1"/>
</dbReference>
<evidence type="ECO:0000256" key="12">
    <source>
        <dbReference type="ARBA" id="ARBA00080511"/>
    </source>
</evidence>
<dbReference type="NCBIfam" id="NF000940">
    <property type="entry name" value="PRK00094.1-2"/>
    <property type="match status" value="1"/>
</dbReference>
<dbReference type="AlphaFoldDB" id="A0A6M0R8U4"/>
<dbReference type="GO" id="GO:0051287">
    <property type="term" value="F:NAD binding"/>
    <property type="evidence" value="ECO:0007669"/>
    <property type="project" value="InterPro"/>
</dbReference>
<organism evidence="20 21">
    <name type="scientific">Clostridium niameyense</name>
    <dbReference type="NCBI Taxonomy" id="1622073"/>
    <lineage>
        <taxon>Bacteria</taxon>
        <taxon>Bacillati</taxon>
        <taxon>Bacillota</taxon>
        <taxon>Clostridia</taxon>
        <taxon>Eubacteriales</taxon>
        <taxon>Clostridiaceae</taxon>
        <taxon>Clostridium</taxon>
    </lineage>
</organism>
<feature type="binding site" evidence="16">
    <location>
        <position position="139"/>
    </location>
    <ligand>
        <name>NAD(+)</name>
        <dbReference type="ChEBI" id="CHEBI:57540"/>
    </ligand>
</feature>
<feature type="binding site" evidence="13">
    <location>
        <position position="253"/>
    </location>
    <ligand>
        <name>sn-glycerol 3-phosphate</name>
        <dbReference type="ChEBI" id="CHEBI:57597"/>
    </ligand>
</feature>
<dbReference type="RefSeq" id="WP_050607114.1">
    <property type="nucleotide sequence ID" value="NZ_CABKUB010000006.1"/>
</dbReference>
<feature type="binding site" evidence="13">
    <location>
        <position position="278"/>
    </location>
    <ligand>
        <name>NADPH</name>
        <dbReference type="ChEBI" id="CHEBI:57783"/>
    </ligand>
</feature>
<feature type="binding site" evidence="13">
    <location>
        <position position="254"/>
    </location>
    <ligand>
        <name>NADPH</name>
        <dbReference type="ChEBI" id="CHEBI:57783"/>
    </ligand>
</feature>
<gene>
    <name evidence="13" type="primary">gpsA</name>
    <name evidence="20" type="ORF">FDF74_02090</name>
</gene>
<evidence type="ECO:0000256" key="2">
    <source>
        <dbReference type="ARBA" id="ARBA00022516"/>
    </source>
</evidence>
<dbReference type="PIRSF" id="PIRSF000114">
    <property type="entry name" value="Glycerol-3-P_dh"/>
    <property type="match status" value="1"/>
</dbReference>
<dbReference type="EMBL" id="SXDP01000001">
    <property type="protein sequence ID" value="NEZ45999.1"/>
    <property type="molecule type" value="Genomic_DNA"/>
</dbReference>
<comment type="catalytic activity">
    <reaction evidence="9">
        <text>sn-glycerol 3-phosphate + NADP(+) = dihydroxyacetone phosphate + NADPH + H(+)</text>
        <dbReference type="Rhea" id="RHEA:11096"/>
        <dbReference type="ChEBI" id="CHEBI:15378"/>
        <dbReference type="ChEBI" id="CHEBI:57597"/>
        <dbReference type="ChEBI" id="CHEBI:57642"/>
        <dbReference type="ChEBI" id="CHEBI:57783"/>
        <dbReference type="ChEBI" id="CHEBI:58349"/>
        <dbReference type="EC" id="1.1.1.94"/>
    </reaction>
    <physiologicalReaction direction="right-to-left" evidence="9">
        <dbReference type="Rhea" id="RHEA:11098"/>
    </physiologicalReaction>
</comment>
<dbReference type="GO" id="GO:0046168">
    <property type="term" value="P:glycerol-3-phosphate catabolic process"/>
    <property type="evidence" value="ECO:0007669"/>
    <property type="project" value="InterPro"/>
</dbReference>
<keyword evidence="4 13" id="KW-0560">Oxidoreductase</keyword>
<dbReference type="FunFam" id="1.10.1040.10:FF:000001">
    <property type="entry name" value="Glycerol-3-phosphate dehydrogenase [NAD(P)+]"/>
    <property type="match status" value="1"/>
</dbReference>
<evidence type="ECO:0000256" key="16">
    <source>
        <dbReference type="PIRSR" id="PIRSR000114-3"/>
    </source>
</evidence>
<comment type="similarity">
    <text evidence="1 13 17">Belongs to the NAD-dependent glycerol-3-phosphate dehydrogenase family.</text>
</comment>
<dbReference type="GO" id="GO:0046167">
    <property type="term" value="P:glycerol-3-phosphate biosynthetic process"/>
    <property type="evidence" value="ECO:0007669"/>
    <property type="project" value="UniProtKB-UniRule"/>
</dbReference>
<dbReference type="EC" id="1.1.1.94" evidence="10 13"/>
<feature type="binding site" evidence="13">
    <location>
        <position position="13"/>
    </location>
    <ligand>
        <name>NADPH</name>
        <dbReference type="ChEBI" id="CHEBI:57783"/>
    </ligand>
</feature>
<dbReference type="GO" id="GO:0047952">
    <property type="term" value="F:glycerol-3-phosphate dehydrogenase [NAD(P)+] activity"/>
    <property type="evidence" value="ECO:0007669"/>
    <property type="project" value="UniProtKB-UniRule"/>
</dbReference>
<dbReference type="GO" id="GO:0006650">
    <property type="term" value="P:glycerophospholipid metabolic process"/>
    <property type="evidence" value="ECO:0007669"/>
    <property type="project" value="UniProtKB-UniRule"/>
</dbReference>
<dbReference type="SUPFAM" id="SSF48179">
    <property type="entry name" value="6-phosphogluconate dehydrogenase C-terminal domain-like"/>
    <property type="match status" value="1"/>
</dbReference>
<feature type="binding site" evidence="13">
    <location>
        <position position="33"/>
    </location>
    <ligand>
        <name>NADPH</name>
        <dbReference type="ChEBI" id="CHEBI:57783"/>
    </ligand>
</feature>
<evidence type="ECO:0000256" key="13">
    <source>
        <dbReference type="HAMAP-Rule" id="MF_00394"/>
    </source>
</evidence>
<dbReference type="InterPro" id="IPR011128">
    <property type="entry name" value="G3P_DH_NAD-dep_N"/>
</dbReference>
<comment type="pathway">
    <text evidence="13">Membrane lipid metabolism; glycerophospholipid metabolism.</text>
</comment>
<keyword evidence="6 13" id="KW-0443">Lipid metabolism</keyword>
<evidence type="ECO:0000259" key="19">
    <source>
        <dbReference type="Pfam" id="PF07479"/>
    </source>
</evidence>
<dbReference type="HAMAP" id="MF_00394">
    <property type="entry name" value="NAD_Glyc3P_dehydrog"/>
    <property type="match status" value="1"/>
</dbReference>
<feature type="binding site" evidence="16">
    <location>
        <position position="254"/>
    </location>
    <ligand>
        <name>NAD(+)</name>
        <dbReference type="ChEBI" id="CHEBI:57540"/>
    </ligand>
</feature>
<dbReference type="Gene3D" id="3.40.50.720">
    <property type="entry name" value="NAD(P)-binding Rossmann-like Domain"/>
    <property type="match status" value="1"/>
</dbReference>
<keyword evidence="5 13" id="KW-0520">NAD</keyword>
<evidence type="ECO:0000256" key="11">
    <source>
        <dbReference type="ARBA" id="ARBA00069372"/>
    </source>
</evidence>
<evidence type="ECO:0000256" key="6">
    <source>
        <dbReference type="ARBA" id="ARBA00023098"/>
    </source>
</evidence>
<evidence type="ECO:0000256" key="5">
    <source>
        <dbReference type="ARBA" id="ARBA00023027"/>
    </source>
</evidence>
<feature type="binding site" evidence="13">
    <location>
        <position position="139"/>
    </location>
    <ligand>
        <name>NADPH</name>
        <dbReference type="ChEBI" id="CHEBI:57783"/>
    </ligand>
</feature>
<dbReference type="InterPro" id="IPR006168">
    <property type="entry name" value="G3P_DH_NAD-dep"/>
</dbReference>
<dbReference type="InterPro" id="IPR013328">
    <property type="entry name" value="6PGD_dom2"/>
</dbReference>
<dbReference type="PANTHER" id="PTHR11728">
    <property type="entry name" value="GLYCEROL-3-PHOSPHATE DEHYDROGENASE"/>
    <property type="match status" value="1"/>
</dbReference>
<reference evidence="20 21" key="1">
    <citation type="submission" date="2019-04" db="EMBL/GenBank/DDBJ databases">
        <title>Genome sequencing of Clostridium botulinum Groups I-IV and Clostridium butyricum.</title>
        <authorList>
            <person name="Brunt J."/>
            <person name="Van Vliet A.H.M."/>
            <person name="Stringer S.C."/>
            <person name="Carter A.T."/>
            <person name="Peck M.W."/>
        </authorList>
    </citation>
    <scope>NUCLEOTIDE SEQUENCE [LARGE SCALE GENOMIC DNA]</scope>
    <source>
        <strain evidence="20 21">IFR 18/094</strain>
    </source>
</reference>
<feature type="binding site" evidence="15">
    <location>
        <position position="107"/>
    </location>
    <ligand>
        <name>substrate</name>
    </ligand>
</feature>
<feature type="binding site" evidence="13">
    <location>
        <position position="34"/>
    </location>
    <ligand>
        <name>NADPH</name>
        <dbReference type="ChEBI" id="CHEBI:57783"/>
    </ligand>
</feature>
<dbReference type="NCBIfam" id="NF000941">
    <property type="entry name" value="PRK00094.1-3"/>
    <property type="match status" value="1"/>
</dbReference>
<accession>A0A6M0R8U4</accession>
<dbReference type="OrthoDB" id="9812273at2"/>
<dbReference type="PANTHER" id="PTHR11728:SF1">
    <property type="entry name" value="GLYCEROL-3-PHOSPHATE DEHYDROGENASE [NAD(+)] 2, CHLOROPLASTIC"/>
    <property type="match status" value="1"/>
</dbReference>
<feature type="binding site" evidence="13">
    <location>
        <position position="50"/>
    </location>
    <ligand>
        <name>NADPH</name>
        <dbReference type="ChEBI" id="CHEBI:57783"/>
    </ligand>
</feature>
<comment type="subcellular location">
    <subcellularLocation>
        <location evidence="13">Cytoplasm</location>
    </subcellularLocation>
</comment>
<keyword evidence="13" id="KW-0963">Cytoplasm</keyword>
<feature type="binding site" evidence="13">
    <location>
        <position position="107"/>
    </location>
    <ligand>
        <name>NADPH</name>
        <dbReference type="ChEBI" id="CHEBI:57783"/>
    </ligand>
</feature>
<evidence type="ECO:0000256" key="8">
    <source>
        <dbReference type="ARBA" id="ARBA00023264"/>
    </source>
</evidence>
<dbReference type="Pfam" id="PF01210">
    <property type="entry name" value="NAD_Gly3P_dh_N"/>
    <property type="match status" value="1"/>
</dbReference>
<evidence type="ECO:0000256" key="14">
    <source>
        <dbReference type="PIRSR" id="PIRSR000114-1"/>
    </source>
</evidence>
<dbReference type="NCBIfam" id="NF000942">
    <property type="entry name" value="PRK00094.1-4"/>
    <property type="match status" value="1"/>
</dbReference>
<feature type="domain" description="Glycerol-3-phosphate dehydrogenase NAD-dependent C-terminal" evidence="19">
    <location>
        <begin position="179"/>
        <end position="316"/>
    </location>
</feature>
<dbReference type="Gene3D" id="1.10.1040.10">
    <property type="entry name" value="N-(1-d-carboxylethyl)-l-norvaline Dehydrogenase, domain 2"/>
    <property type="match status" value="1"/>
</dbReference>
<comment type="caution">
    <text evidence="20">The sequence shown here is derived from an EMBL/GenBank/DDBJ whole genome shotgun (WGS) entry which is preliminary data.</text>
</comment>
<keyword evidence="7 13" id="KW-0594">Phospholipid biosynthesis</keyword>
<evidence type="ECO:0000256" key="7">
    <source>
        <dbReference type="ARBA" id="ARBA00023209"/>
    </source>
</evidence>
<evidence type="ECO:0000256" key="17">
    <source>
        <dbReference type="RuleBase" id="RU000437"/>
    </source>
</evidence>
<feature type="binding site" evidence="15">
    <location>
        <begin position="254"/>
        <end position="255"/>
    </location>
    <ligand>
        <name>substrate</name>
    </ligand>
</feature>
<proteinExistence type="inferred from homology"/>
<feature type="binding site" evidence="13">
    <location>
        <position position="135"/>
    </location>
    <ligand>
        <name>sn-glycerol 3-phosphate</name>
        <dbReference type="ChEBI" id="CHEBI:57597"/>
    </ligand>
</feature>
<dbReference type="Pfam" id="PF07479">
    <property type="entry name" value="NAD_Gly3P_dh_C"/>
    <property type="match status" value="1"/>
</dbReference>
<evidence type="ECO:0000259" key="18">
    <source>
        <dbReference type="Pfam" id="PF01210"/>
    </source>
</evidence>
<feature type="binding site" evidence="13">
    <location>
        <position position="12"/>
    </location>
    <ligand>
        <name>NADPH</name>
        <dbReference type="ChEBI" id="CHEBI:57783"/>
    </ligand>
</feature>
<evidence type="ECO:0000256" key="4">
    <source>
        <dbReference type="ARBA" id="ARBA00023002"/>
    </source>
</evidence>
<evidence type="ECO:0000313" key="20">
    <source>
        <dbReference type="EMBL" id="NEZ45999.1"/>
    </source>
</evidence>
<feature type="binding site" evidence="13">
    <location>
        <position position="254"/>
    </location>
    <ligand>
        <name>sn-glycerol 3-phosphate</name>
        <dbReference type="ChEBI" id="CHEBI:57597"/>
    </ligand>
</feature>
<keyword evidence="13" id="KW-0547">Nucleotide-binding</keyword>
<dbReference type="GO" id="GO:0005975">
    <property type="term" value="P:carbohydrate metabolic process"/>
    <property type="evidence" value="ECO:0007669"/>
    <property type="project" value="InterPro"/>
</dbReference>
<dbReference type="PRINTS" id="PR00077">
    <property type="entry name" value="GPDHDRGNASE"/>
</dbReference>
<sequence length="332" mass="36416">MSSCVAFIGAGSFGTSLAIMLSKKGLNVNIWARKHEIVEDINVKRENIKYLPKVVIPSGITAYTDMNKSIENCDFIVLAVPSHVIRKICKDIKPFIRENQVIINIAKGIEEDTGKILSEVIQEELPLNKVVVLSGPSHAEEVALDIPTTVVVSSKDMKCAQKVQDLFMTNKFRVYTNGDLLGVEIGGAVKNIIALAAGVSDGIGYGDNTKAALMTRGMSEIKRIGIKLGGKNETFSGLTGMGDLIVTCTSMHSRNRRAGILIGKGHSTEKVIDEIGMVVEGIKACRAFYNLKERLNVEMPITDILYKVLFQGKDPKYGVYELMTRDKKSEIY</sequence>
<feature type="binding site" evidence="13">
    <location>
        <position position="255"/>
    </location>
    <ligand>
        <name>sn-glycerol 3-phosphate</name>
        <dbReference type="ChEBI" id="CHEBI:57597"/>
    </ligand>
</feature>
<feature type="binding site" evidence="13">
    <location>
        <position position="107"/>
    </location>
    <ligand>
        <name>sn-glycerol 3-phosphate</name>
        <dbReference type="ChEBI" id="CHEBI:57597"/>
    </ligand>
</feature>
<comment type="function">
    <text evidence="13">Catalyzes the reduction of the glycolytic intermediate dihydroxyacetone phosphate (DHAP) to sn-glycerol 3-phosphate (G3P), the key precursor for phospholipid synthesis.</text>
</comment>
<keyword evidence="21" id="KW-1185">Reference proteome</keyword>
<feature type="domain" description="Glycerol-3-phosphate dehydrogenase NAD-dependent N-terminal" evidence="18">
    <location>
        <begin position="5"/>
        <end position="159"/>
    </location>
</feature>